<dbReference type="STRING" id="1052260.SAMN05660199_04314"/>
<evidence type="ECO:0000313" key="4">
    <source>
        <dbReference type="Proteomes" id="UP000199088"/>
    </source>
</evidence>
<evidence type="ECO:0000313" key="3">
    <source>
        <dbReference type="EMBL" id="SDP59038.1"/>
    </source>
</evidence>
<protein>
    <submittedName>
        <fullName evidence="3">Nicotinamidase-related amidase</fullName>
    </submittedName>
</protein>
<dbReference type="EMBL" id="FNIR01000017">
    <property type="protein sequence ID" value="SDP59038.1"/>
    <property type="molecule type" value="Genomic_DNA"/>
</dbReference>
<dbReference type="Proteomes" id="UP000199088">
    <property type="component" value="Unassembled WGS sequence"/>
</dbReference>
<sequence>MPVSSLDPASTALVLVDLQRGVVSRDVGPHPADTVLENAVQLAEAFRAVSAPVVLVRVEAREGTAPPTDADVQRRAGGPALGEVVDELRPLGDVLVVKRGWDAFHETDLDAELRKRSVETVLLAGLATNMGIESTARSAYEHGYAVVVAEDATSSVDAVMHEFAVARVFPLIARVTTTVAAIAALG</sequence>
<dbReference type="InterPro" id="IPR036380">
    <property type="entry name" value="Isochorismatase-like_sf"/>
</dbReference>
<dbReference type="RefSeq" id="WP_091249819.1">
    <property type="nucleotide sequence ID" value="NZ_FNIR01000017.1"/>
</dbReference>
<dbReference type="SUPFAM" id="SSF52499">
    <property type="entry name" value="Isochorismatase-like hydrolases"/>
    <property type="match status" value="1"/>
</dbReference>
<dbReference type="GO" id="GO:0016787">
    <property type="term" value="F:hydrolase activity"/>
    <property type="evidence" value="ECO:0007669"/>
    <property type="project" value="UniProtKB-KW"/>
</dbReference>
<dbReference type="Pfam" id="PF00857">
    <property type="entry name" value="Isochorismatase"/>
    <property type="match status" value="1"/>
</dbReference>
<dbReference type="PANTHER" id="PTHR43540">
    <property type="entry name" value="PEROXYUREIDOACRYLATE/UREIDOACRYLATE AMIDOHYDROLASE-RELATED"/>
    <property type="match status" value="1"/>
</dbReference>
<dbReference type="CDD" id="cd00431">
    <property type="entry name" value="cysteine_hydrolases"/>
    <property type="match status" value="1"/>
</dbReference>
<accession>A0A1H0TZB3</accession>
<organism evidence="3 4">
    <name type="scientific">Klenkia soli</name>
    <dbReference type="NCBI Taxonomy" id="1052260"/>
    <lineage>
        <taxon>Bacteria</taxon>
        <taxon>Bacillati</taxon>
        <taxon>Actinomycetota</taxon>
        <taxon>Actinomycetes</taxon>
        <taxon>Geodermatophilales</taxon>
        <taxon>Geodermatophilaceae</taxon>
        <taxon>Klenkia</taxon>
    </lineage>
</organism>
<gene>
    <name evidence="3" type="ORF">SAMN05660199_04314</name>
</gene>
<feature type="domain" description="Isochorismatase-like" evidence="2">
    <location>
        <begin position="11"/>
        <end position="178"/>
    </location>
</feature>
<dbReference type="OrthoDB" id="3174612at2"/>
<name>A0A1H0TZB3_9ACTN</name>
<dbReference type="PANTHER" id="PTHR43540:SF7">
    <property type="entry name" value="ISOCHORISMATASE FAMILY PROTEIN YECD"/>
    <property type="match status" value="1"/>
</dbReference>
<keyword evidence="1" id="KW-0378">Hydrolase</keyword>
<dbReference type="Gene3D" id="3.40.50.850">
    <property type="entry name" value="Isochorismatase-like"/>
    <property type="match status" value="1"/>
</dbReference>
<dbReference type="AlphaFoldDB" id="A0A1H0TZB3"/>
<proteinExistence type="predicted"/>
<evidence type="ECO:0000259" key="2">
    <source>
        <dbReference type="Pfam" id="PF00857"/>
    </source>
</evidence>
<reference evidence="4" key="1">
    <citation type="submission" date="2016-10" db="EMBL/GenBank/DDBJ databases">
        <authorList>
            <person name="Varghese N."/>
            <person name="Submissions S."/>
        </authorList>
    </citation>
    <scope>NUCLEOTIDE SEQUENCE [LARGE SCALE GENOMIC DNA]</scope>
    <source>
        <strain evidence="4">DSM 45843</strain>
    </source>
</reference>
<evidence type="ECO:0000256" key="1">
    <source>
        <dbReference type="ARBA" id="ARBA00022801"/>
    </source>
</evidence>
<dbReference type="InterPro" id="IPR000868">
    <property type="entry name" value="Isochorismatase-like_dom"/>
</dbReference>
<dbReference type="InterPro" id="IPR050272">
    <property type="entry name" value="Isochorismatase-like_hydrls"/>
</dbReference>
<keyword evidence="4" id="KW-1185">Reference proteome</keyword>